<comment type="caution">
    <text evidence="2">The sequence shown here is derived from an EMBL/GenBank/DDBJ whole genome shotgun (WGS) entry which is preliminary data.</text>
</comment>
<organism evidence="2 3">
    <name type="scientific">Sphingomonas glacialis</name>
    <dbReference type="NCBI Taxonomy" id="658225"/>
    <lineage>
        <taxon>Bacteria</taxon>
        <taxon>Pseudomonadati</taxon>
        <taxon>Pseudomonadota</taxon>
        <taxon>Alphaproteobacteria</taxon>
        <taxon>Sphingomonadales</taxon>
        <taxon>Sphingomonadaceae</taxon>
        <taxon>Sphingomonas</taxon>
    </lineage>
</organism>
<feature type="chain" id="PRO_5046808586" description="Porin" evidence="1">
    <location>
        <begin position="37"/>
        <end position="404"/>
    </location>
</feature>
<keyword evidence="1" id="KW-0732">Signal</keyword>
<sequence>MRFCILATRARGALGPRRLALVGGGALLFASSAAFADPAASPGFSGPLAPNPHPIAVNAGPFGDVTVTGQVSGLAIAQSHVTNVAGTVTSDTAADISNAQVEIQTTTGPLQLYVQAGAYSLPALGTSYLRSGKAQDLLFGPVPVAYAKAVLSKDLSITAGLLPTMVGAESTFTFQNMNVERGLLWNQEPSISRGAQVNYAHGKLSAAVSLNDGYYSGKFNWVSGTVAYAFDGSNTLTLIGAGSVSRSRHASYATPLAQNNGSIFNIIYTYSKGPLTLTPYLQYNRVERDDALGLNRSAATFGGALLAKYTLAKGFSLAARGEYLKSSGKDCGLASACVPTNLLYGPHSDAWSATFTPTYQKGIFFARGEVSYTRIGKLEPGLGFGADANRRDQVRGLLETGFLF</sequence>
<dbReference type="RefSeq" id="WP_229839320.1">
    <property type="nucleotide sequence ID" value="NZ_BNAQ01000002.1"/>
</dbReference>
<keyword evidence="3" id="KW-1185">Reference proteome</keyword>
<evidence type="ECO:0000313" key="2">
    <source>
        <dbReference type="EMBL" id="GHH15557.1"/>
    </source>
</evidence>
<evidence type="ECO:0000256" key="1">
    <source>
        <dbReference type="SAM" id="SignalP"/>
    </source>
</evidence>
<dbReference type="SUPFAM" id="SSF56935">
    <property type="entry name" value="Porins"/>
    <property type="match status" value="1"/>
</dbReference>
<dbReference type="InterPro" id="IPR011486">
    <property type="entry name" value="BBP2"/>
</dbReference>
<feature type="signal peptide" evidence="1">
    <location>
        <begin position="1"/>
        <end position="36"/>
    </location>
</feature>
<dbReference type="EMBL" id="BNAQ01000002">
    <property type="protein sequence ID" value="GHH15557.1"/>
    <property type="molecule type" value="Genomic_DNA"/>
</dbReference>
<dbReference type="Pfam" id="PF07642">
    <property type="entry name" value="BBP2"/>
    <property type="match status" value="1"/>
</dbReference>
<protein>
    <recommendedName>
        <fullName evidence="4">Porin</fullName>
    </recommendedName>
</protein>
<name>A0ABQ3LMI2_9SPHN</name>
<evidence type="ECO:0000313" key="3">
    <source>
        <dbReference type="Proteomes" id="UP000652430"/>
    </source>
</evidence>
<reference evidence="3" key="1">
    <citation type="journal article" date="2019" name="Int. J. Syst. Evol. Microbiol.">
        <title>The Global Catalogue of Microorganisms (GCM) 10K type strain sequencing project: providing services to taxonomists for standard genome sequencing and annotation.</title>
        <authorList>
            <consortium name="The Broad Institute Genomics Platform"/>
            <consortium name="The Broad Institute Genome Sequencing Center for Infectious Disease"/>
            <person name="Wu L."/>
            <person name="Ma J."/>
        </authorList>
    </citation>
    <scope>NUCLEOTIDE SEQUENCE [LARGE SCALE GENOMIC DNA]</scope>
    <source>
        <strain evidence="3">CGMCC 1.8957</strain>
    </source>
</reference>
<dbReference type="Proteomes" id="UP000652430">
    <property type="component" value="Unassembled WGS sequence"/>
</dbReference>
<accession>A0ABQ3LMI2</accession>
<evidence type="ECO:0008006" key="4">
    <source>
        <dbReference type="Google" id="ProtNLM"/>
    </source>
</evidence>
<gene>
    <name evidence="2" type="ORF">GCM10008023_18630</name>
</gene>
<proteinExistence type="predicted"/>